<dbReference type="Gene3D" id="3.40.190.80">
    <property type="match status" value="1"/>
</dbReference>
<dbReference type="PRINTS" id="PR00377">
    <property type="entry name" value="IMPHPHTASES"/>
</dbReference>
<dbReference type="FunFam" id="3.40.190.80:FF:000020">
    <property type="entry name" value="Fructose-1,6-bisphosphatase/inositol-1-monophosphatase"/>
    <property type="match status" value="1"/>
</dbReference>
<evidence type="ECO:0000256" key="2">
    <source>
        <dbReference type="ARBA" id="ARBA00001946"/>
    </source>
</evidence>
<keyword evidence="8 9" id="KW-0460">Magnesium</keyword>
<comment type="caution">
    <text evidence="11">The sequence shown here is derived from an EMBL/GenBank/DDBJ whole genome shotgun (WGS) entry which is preliminary data.</text>
</comment>
<protein>
    <recommendedName>
        <fullName evidence="5 10">Inositol-1-monophosphatase</fullName>
        <ecNumber evidence="4 10">3.1.3.25</ecNumber>
    </recommendedName>
</protein>
<keyword evidence="7 10" id="KW-0378">Hydrolase</keyword>
<evidence type="ECO:0000256" key="10">
    <source>
        <dbReference type="RuleBase" id="RU364068"/>
    </source>
</evidence>
<dbReference type="FunFam" id="3.30.540.10:FF:000003">
    <property type="entry name" value="Inositol-1-monophosphatase"/>
    <property type="match status" value="1"/>
</dbReference>
<dbReference type="InterPro" id="IPR020550">
    <property type="entry name" value="Inositol_monophosphatase_CS"/>
</dbReference>
<evidence type="ECO:0000313" key="11">
    <source>
        <dbReference type="EMBL" id="GHD63549.1"/>
    </source>
</evidence>
<dbReference type="PRINTS" id="PR01959">
    <property type="entry name" value="SBIMPHPHTASE"/>
</dbReference>
<sequence>MAARSALYNVVFKACQKASRSLKRDFGEVENLQVSKKGPVDFVSTADHQAEKILKDELSRARPEFGFLMEESGKVETDDPRGRRWIVDPLDGTLNFLHGIPHFAISVAAEENGEIVAGAVYQPLTDEFFWAEKGGGAFLNDRRLRVSGRRNLQEAVFATGIPVTGLGGDHDRFMTYQRAVMENCAGVRRFGAAALDLAWVAAGRFDGFWEMRLNPWDIAAGLLLVREAGGYVSDFQARANVLESGDIVAANDHLHGPMLKLFRNAKSKAGAA</sequence>
<dbReference type="InterPro" id="IPR022337">
    <property type="entry name" value="Inositol_monophosphatase_SuhB"/>
</dbReference>
<organism evidence="11 12">
    <name type="scientific">Thalassobaculum fulvum</name>
    <dbReference type="NCBI Taxonomy" id="1633335"/>
    <lineage>
        <taxon>Bacteria</taxon>
        <taxon>Pseudomonadati</taxon>
        <taxon>Pseudomonadota</taxon>
        <taxon>Alphaproteobacteria</taxon>
        <taxon>Rhodospirillales</taxon>
        <taxon>Thalassobaculaceae</taxon>
        <taxon>Thalassobaculum</taxon>
    </lineage>
</organism>
<evidence type="ECO:0000256" key="9">
    <source>
        <dbReference type="PIRSR" id="PIRSR600760-2"/>
    </source>
</evidence>
<dbReference type="AlphaFoldDB" id="A0A919CSI4"/>
<reference evidence="11" key="1">
    <citation type="journal article" date="2014" name="Int. J. Syst. Evol. Microbiol.">
        <title>Complete genome sequence of Corynebacterium casei LMG S-19264T (=DSM 44701T), isolated from a smear-ripened cheese.</title>
        <authorList>
            <consortium name="US DOE Joint Genome Institute (JGI-PGF)"/>
            <person name="Walter F."/>
            <person name="Albersmeier A."/>
            <person name="Kalinowski J."/>
            <person name="Ruckert C."/>
        </authorList>
    </citation>
    <scope>NUCLEOTIDE SEQUENCE</scope>
    <source>
        <strain evidence="11">KCTC 42651</strain>
    </source>
</reference>
<feature type="binding site" evidence="9">
    <location>
        <position position="88"/>
    </location>
    <ligand>
        <name>Mg(2+)</name>
        <dbReference type="ChEBI" id="CHEBI:18420"/>
        <label>1</label>
        <note>catalytic</note>
    </ligand>
</feature>
<evidence type="ECO:0000256" key="6">
    <source>
        <dbReference type="ARBA" id="ARBA00022723"/>
    </source>
</evidence>
<dbReference type="Pfam" id="PF00459">
    <property type="entry name" value="Inositol_P"/>
    <property type="match status" value="1"/>
</dbReference>
<keyword evidence="12" id="KW-1185">Reference proteome</keyword>
<evidence type="ECO:0000256" key="5">
    <source>
        <dbReference type="ARBA" id="ARBA00019784"/>
    </source>
</evidence>
<dbReference type="GO" id="GO:0046854">
    <property type="term" value="P:phosphatidylinositol phosphate biosynthetic process"/>
    <property type="evidence" value="ECO:0007669"/>
    <property type="project" value="InterPro"/>
</dbReference>
<dbReference type="GO" id="GO:0008934">
    <property type="term" value="F:inositol monophosphate 1-phosphatase activity"/>
    <property type="evidence" value="ECO:0007669"/>
    <property type="project" value="InterPro"/>
</dbReference>
<dbReference type="GO" id="GO:0046872">
    <property type="term" value="F:metal ion binding"/>
    <property type="evidence" value="ECO:0007669"/>
    <property type="project" value="UniProtKB-KW"/>
</dbReference>
<proteinExistence type="inferred from homology"/>
<dbReference type="GO" id="GO:0007165">
    <property type="term" value="P:signal transduction"/>
    <property type="evidence" value="ECO:0007669"/>
    <property type="project" value="TreeGrafter"/>
</dbReference>
<comment type="cofactor">
    <cofactor evidence="2 9 10">
        <name>Mg(2+)</name>
        <dbReference type="ChEBI" id="CHEBI:18420"/>
    </cofactor>
</comment>
<accession>A0A919CSI4</accession>
<evidence type="ECO:0000256" key="8">
    <source>
        <dbReference type="ARBA" id="ARBA00022842"/>
    </source>
</evidence>
<dbReference type="EMBL" id="BMZS01000016">
    <property type="protein sequence ID" value="GHD63549.1"/>
    <property type="molecule type" value="Genomic_DNA"/>
</dbReference>
<dbReference type="CDD" id="cd01639">
    <property type="entry name" value="IMPase"/>
    <property type="match status" value="1"/>
</dbReference>
<feature type="binding site" evidence="9">
    <location>
        <position position="90"/>
    </location>
    <ligand>
        <name>Mg(2+)</name>
        <dbReference type="ChEBI" id="CHEBI:18420"/>
        <label>2</label>
    </ligand>
</feature>
<dbReference type="EC" id="3.1.3.25" evidence="4 10"/>
<evidence type="ECO:0000256" key="1">
    <source>
        <dbReference type="ARBA" id="ARBA00001033"/>
    </source>
</evidence>
<feature type="binding site" evidence="9">
    <location>
        <position position="70"/>
    </location>
    <ligand>
        <name>Mg(2+)</name>
        <dbReference type="ChEBI" id="CHEBI:18420"/>
        <label>1</label>
        <note>catalytic</note>
    </ligand>
</feature>
<comment type="similarity">
    <text evidence="3 10">Belongs to the inositol monophosphatase superfamily.</text>
</comment>
<dbReference type="Proteomes" id="UP000630353">
    <property type="component" value="Unassembled WGS sequence"/>
</dbReference>
<dbReference type="Gene3D" id="3.30.540.10">
    <property type="entry name" value="Fructose-1,6-Bisphosphatase, subunit A, domain 1"/>
    <property type="match status" value="1"/>
</dbReference>
<dbReference type="GO" id="GO:0006020">
    <property type="term" value="P:inositol metabolic process"/>
    <property type="evidence" value="ECO:0007669"/>
    <property type="project" value="TreeGrafter"/>
</dbReference>
<reference evidence="11" key="2">
    <citation type="submission" date="2020-09" db="EMBL/GenBank/DDBJ databases">
        <authorList>
            <person name="Sun Q."/>
            <person name="Kim S."/>
        </authorList>
    </citation>
    <scope>NUCLEOTIDE SEQUENCE</scope>
    <source>
        <strain evidence="11">KCTC 42651</strain>
    </source>
</reference>
<dbReference type="PANTHER" id="PTHR20854">
    <property type="entry name" value="INOSITOL MONOPHOSPHATASE"/>
    <property type="match status" value="1"/>
</dbReference>
<evidence type="ECO:0000256" key="3">
    <source>
        <dbReference type="ARBA" id="ARBA00009759"/>
    </source>
</evidence>
<dbReference type="InterPro" id="IPR020583">
    <property type="entry name" value="Inositol_monoP_metal-BS"/>
</dbReference>
<comment type="catalytic activity">
    <reaction evidence="1 10">
        <text>a myo-inositol phosphate + H2O = myo-inositol + phosphate</text>
        <dbReference type="Rhea" id="RHEA:24056"/>
        <dbReference type="ChEBI" id="CHEBI:15377"/>
        <dbReference type="ChEBI" id="CHEBI:17268"/>
        <dbReference type="ChEBI" id="CHEBI:43474"/>
        <dbReference type="ChEBI" id="CHEBI:84139"/>
        <dbReference type="EC" id="3.1.3.25"/>
    </reaction>
</comment>
<evidence type="ECO:0000313" key="12">
    <source>
        <dbReference type="Proteomes" id="UP000630353"/>
    </source>
</evidence>
<name>A0A919CSI4_9PROT</name>
<dbReference type="InterPro" id="IPR033942">
    <property type="entry name" value="IMPase"/>
</dbReference>
<feature type="binding site" evidence="9">
    <location>
        <position position="91"/>
    </location>
    <ligand>
        <name>Mg(2+)</name>
        <dbReference type="ChEBI" id="CHEBI:18420"/>
        <label>1</label>
        <note>catalytic</note>
    </ligand>
</feature>
<dbReference type="PROSITE" id="PS00629">
    <property type="entry name" value="IMP_1"/>
    <property type="match status" value="1"/>
</dbReference>
<evidence type="ECO:0000256" key="4">
    <source>
        <dbReference type="ARBA" id="ARBA00013106"/>
    </source>
</evidence>
<dbReference type="SUPFAM" id="SSF56655">
    <property type="entry name" value="Carbohydrate phosphatase"/>
    <property type="match status" value="1"/>
</dbReference>
<gene>
    <name evidence="11" type="ORF">GCM10017083_54020</name>
</gene>
<dbReference type="PANTHER" id="PTHR20854:SF4">
    <property type="entry name" value="INOSITOL-1-MONOPHOSPHATASE-RELATED"/>
    <property type="match status" value="1"/>
</dbReference>
<keyword evidence="6 9" id="KW-0479">Metal-binding</keyword>
<dbReference type="InterPro" id="IPR000760">
    <property type="entry name" value="Inositol_monophosphatase-like"/>
</dbReference>
<dbReference type="RefSeq" id="WP_189995633.1">
    <property type="nucleotide sequence ID" value="NZ_BMZS01000016.1"/>
</dbReference>
<feature type="binding site" evidence="9">
    <location>
        <position position="217"/>
    </location>
    <ligand>
        <name>Mg(2+)</name>
        <dbReference type="ChEBI" id="CHEBI:18420"/>
        <label>1</label>
        <note>catalytic</note>
    </ligand>
</feature>
<dbReference type="PROSITE" id="PS00630">
    <property type="entry name" value="IMP_2"/>
    <property type="match status" value="1"/>
</dbReference>
<evidence type="ECO:0000256" key="7">
    <source>
        <dbReference type="ARBA" id="ARBA00022801"/>
    </source>
</evidence>